<dbReference type="SUPFAM" id="SSF53335">
    <property type="entry name" value="S-adenosyl-L-methionine-dependent methyltransferases"/>
    <property type="match status" value="1"/>
</dbReference>
<keyword evidence="2" id="KW-1185">Reference proteome</keyword>
<dbReference type="Pfam" id="PF12847">
    <property type="entry name" value="Methyltransf_18"/>
    <property type="match status" value="1"/>
</dbReference>
<keyword evidence="1" id="KW-0808">Transferase</keyword>
<accession>A0A419TB56</accession>
<dbReference type="EMBL" id="MCIB01000001">
    <property type="protein sequence ID" value="RKD34718.1"/>
    <property type="molecule type" value="Genomic_DNA"/>
</dbReference>
<proteinExistence type="predicted"/>
<dbReference type="InterPro" id="IPR029063">
    <property type="entry name" value="SAM-dependent_MTases_sf"/>
</dbReference>
<reference evidence="1 2" key="1">
    <citation type="submission" date="2016-08" db="EMBL/GenBank/DDBJ databases">
        <title>Novel Firmicutes and Novel Genomes.</title>
        <authorList>
            <person name="Poppleton D.I."/>
            <person name="Gribaldo S."/>
        </authorList>
    </citation>
    <scope>NUCLEOTIDE SEQUENCE [LARGE SCALE GENOMIC DNA]</scope>
    <source>
        <strain evidence="1 2">CTT3</strain>
    </source>
</reference>
<protein>
    <submittedName>
        <fullName evidence="1">SAM-dependent methyltransferase</fullName>
    </submittedName>
</protein>
<gene>
    <name evidence="1" type="ORF">BET03_02520</name>
</gene>
<dbReference type="OrthoDB" id="5881184at2"/>
<dbReference type="PANTHER" id="PTHR38451:SF1">
    <property type="entry name" value="TRNA (ADENINE(22)-N(1))-METHYLTRANSFERASE"/>
    <property type="match status" value="1"/>
</dbReference>
<dbReference type="AlphaFoldDB" id="A0A419TB56"/>
<dbReference type="PIRSF" id="PIRSF018637">
    <property type="entry name" value="TrmK"/>
    <property type="match status" value="1"/>
</dbReference>
<name>A0A419TB56_9FIRM</name>
<dbReference type="Proteomes" id="UP000284177">
    <property type="component" value="Unassembled WGS sequence"/>
</dbReference>
<comment type="caution">
    <text evidence="1">The sequence shown here is derived from an EMBL/GenBank/DDBJ whole genome shotgun (WGS) entry which is preliminary data.</text>
</comment>
<dbReference type="Gene3D" id="3.40.50.150">
    <property type="entry name" value="Vaccinia Virus protein VP39"/>
    <property type="match status" value="1"/>
</dbReference>
<dbReference type="RefSeq" id="WP_120166904.1">
    <property type="nucleotide sequence ID" value="NZ_MCIB01000001.1"/>
</dbReference>
<organism evidence="1 2">
    <name type="scientific">Thermohalobacter berrensis</name>
    <dbReference type="NCBI Taxonomy" id="99594"/>
    <lineage>
        <taxon>Bacteria</taxon>
        <taxon>Bacillati</taxon>
        <taxon>Bacillota</taxon>
        <taxon>Tissierellia</taxon>
        <taxon>Tissierellales</taxon>
        <taxon>Thermohalobacteraceae</taxon>
        <taxon>Thermohalobacter</taxon>
    </lineage>
</organism>
<keyword evidence="1" id="KW-0489">Methyltransferase</keyword>
<evidence type="ECO:0000313" key="1">
    <source>
        <dbReference type="EMBL" id="RKD34718.1"/>
    </source>
</evidence>
<dbReference type="GO" id="GO:0160105">
    <property type="term" value="F:tRNA (adenine(22)-N1)-methyltransferase activity"/>
    <property type="evidence" value="ECO:0007669"/>
    <property type="project" value="InterPro"/>
</dbReference>
<evidence type="ECO:0000313" key="2">
    <source>
        <dbReference type="Proteomes" id="UP000284177"/>
    </source>
</evidence>
<dbReference type="InterPro" id="IPR006901">
    <property type="entry name" value="TrmK"/>
</dbReference>
<dbReference type="GO" id="GO:0032259">
    <property type="term" value="P:methylation"/>
    <property type="evidence" value="ECO:0007669"/>
    <property type="project" value="UniProtKB-KW"/>
</dbReference>
<sequence>MKLSPRLKAITKFIKYNSIVADIGTDHGYIPVYLIENNISKKVIASDVNEGPLNNAKAFITKKGFEEKIETRLGNGLKVLQPDEVDTVIIAGMGGTLIKNILDKSKRITETINNFIFQPMVDSYNLRKYLYENNYKIIDEKLVKEGERIYEIIYVEHGKDYLENEIYLLVGKKLIENKDPYAKEFIQNKIQKYEGIMKKVEKSKTVESKKKYEKLKRERDSLMEVIKWL</sequence>
<dbReference type="PANTHER" id="PTHR38451">
    <property type="entry name" value="TRNA (ADENINE(22)-N(1))-METHYLTRANSFERASE"/>
    <property type="match status" value="1"/>
</dbReference>